<evidence type="ECO:0000313" key="5">
    <source>
        <dbReference type="EMBL" id="PRZ43039.1"/>
    </source>
</evidence>
<name>A0A2T1A351_9ACTN</name>
<organism evidence="5 6">
    <name type="scientific">Antricoccus suffuscus</name>
    <dbReference type="NCBI Taxonomy" id="1629062"/>
    <lineage>
        <taxon>Bacteria</taxon>
        <taxon>Bacillati</taxon>
        <taxon>Actinomycetota</taxon>
        <taxon>Actinomycetes</taxon>
        <taxon>Geodermatophilales</taxon>
        <taxon>Antricoccaceae</taxon>
        <taxon>Antricoccus</taxon>
    </lineage>
</organism>
<dbReference type="PROSITE" id="PS00041">
    <property type="entry name" value="HTH_ARAC_FAMILY_1"/>
    <property type="match status" value="1"/>
</dbReference>
<dbReference type="AlphaFoldDB" id="A0A2T1A351"/>
<feature type="domain" description="HTH araC/xylS-type" evidence="4">
    <location>
        <begin position="192"/>
        <end position="293"/>
    </location>
</feature>
<dbReference type="Pfam" id="PF20240">
    <property type="entry name" value="DUF6597"/>
    <property type="match status" value="1"/>
</dbReference>
<dbReference type="EMBL" id="PVUE01000003">
    <property type="protein sequence ID" value="PRZ43039.1"/>
    <property type="molecule type" value="Genomic_DNA"/>
</dbReference>
<dbReference type="Gene3D" id="1.10.10.60">
    <property type="entry name" value="Homeodomain-like"/>
    <property type="match status" value="1"/>
</dbReference>
<dbReference type="OrthoDB" id="2559672at2"/>
<evidence type="ECO:0000256" key="1">
    <source>
        <dbReference type="ARBA" id="ARBA00023015"/>
    </source>
</evidence>
<reference evidence="5 6" key="1">
    <citation type="submission" date="2018-03" db="EMBL/GenBank/DDBJ databases">
        <title>Genomic Encyclopedia of Archaeal and Bacterial Type Strains, Phase II (KMG-II): from individual species to whole genera.</title>
        <authorList>
            <person name="Goeker M."/>
        </authorList>
    </citation>
    <scope>NUCLEOTIDE SEQUENCE [LARGE SCALE GENOMIC DNA]</scope>
    <source>
        <strain evidence="5 6">DSM 100065</strain>
    </source>
</reference>
<dbReference type="Proteomes" id="UP000237752">
    <property type="component" value="Unassembled WGS sequence"/>
</dbReference>
<protein>
    <submittedName>
        <fullName evidence="5">AraC family transcriptional regulator</fullName>
    </submittedName>
</protein>
<keyword evidence="6" id="KW-1185">Reference proteome</keyword>
<keyword evidence="2" id="KW-0238">DNA-binding</keyword>
<evidence type="ECO:0000259" key="4">
    <source>
        <dbReference type="PROSITE" id="PS01124"/>
    </source>
</evidence>
<evidence type="ECO:0000313" key="6">
    <source>
        <dbReference type="Proteomes" id="UP000237752"/>
    </source>
</evidence>
<dbReference type="InterPro" id="IPR050204">
    <property type="entry name" value="AraC_XylS_family_regulators"/>
</dbReference>
<evidence type="ECO:0000256" key="2">
    <source>
        <dbReference type="ARBA" id="ARBA00023125"/>
    </source>
</evidence>
<evidence type="ECO:0000256" key="3">
    <source>
        <dbReference type="ARBA" id="ARBA00023163"/>
    </source>
</evidence>
<dbReference type="SUPFAM" id="SSF46689">
    <property type="entry name" value="Homeodomain-like"/>
    <property type="match status" value="1"/>
</dbReference>
<dbReference type="InterPro" id="IPR009057">
    <property type="entry name" value="Homeodomain-like_sf"/>
</dbReference>
<proteinExistence type="predicted"/>
<dbReference type="Pfam" id="PF12833">
    <property type="entry name" value="HTH_18"/>
    <property type="match status" value="1"/>
</dbReference>
<keyword evidence="3" id="KW-0804">Transcription</keyword>
<dbReference type="InterPro" id="IPR018060">
    <property type="entry name" value="HTH_AraC"/>
</dbReference>
<dbReference type="InterPro" id="IPR018062">
    <property type="entry name" value="HTH_AraC-typ_CS"/>
</dbReference>
<keyword evidence="1" id="KW-0805">Transcription regulation</keyword>
<dbReference type="GO" id="GO:0003700">
    <property type="term" value="F:DNA-binding transcription factor activity"/>
    <property type="evidence" value="ECO:0007669"/>
    <property type="project" value="InterPro"/>
</dbReference>
<accession>A0A2T1A351</accession>
<gene>
    <name evidence="5" type="ORF">CLV47_10395</name>
</gene>
<dbReference type="InterPro" id="IPR046532">
    <property type="entry name" value="DUF6597"/>
</dbReference>
<dbReference type="PANTHER" id="PTHR46796:SF15">
    <property type="entry name" value="BLL1074 PROTEIN"/>
    <property type="match status" value="1"/>
</dbReference>
<dbReference type="GO" id="GO:0043565">
    <property type="term" value="F:sequence-specific DNA binding"/>
    <property type="evidence" value="ECO:0007669"/>
    <property type="project" value="InterPro"/>
</dbReference>
<sequence>MSVSWSSVVPVTSEPAPVERDSRGILDPWMLRQRLTLNRYPVPETLAGLVDRFWTVQWDLPAGSVHTQHILTHPGGNLSVSHPDARDASAPVIERSPEAVFNGVATSLMTRHLAGRGWAVAAMTTPGGLGAFICGSVAEFTNKEVPLGQVLAIDETGLVRRLVNAPDDGARVELLAGALEGALVPHRAETARQVAAVARLAETDRSIRRLADLASRAGISSRTLQRLFSQYAGVSPSWMLRRYRLLDVAETVRNGERPSWAQVAADLGYADQAHLVRDFHAATGRTPASYAASLAR</sequence>
<comment type="caution">
    <text evidence="5">The sequence shown here is derived from an EMBL/GenBank/DDBJ whole genome shotgun (WGS) entry which is preliminary data.</text>
</comment>
<dbReference type="SMART" id="SM00342">
    <property type="entry name" value="HTH_ARAC"/>
    <property type="match status" value="1"/>
</dbReference>
<dbReference type="PROSITE" id="PS01124">
    <property type="entry name" value="HTH_ARAC_FAMILY_2"/>
    <property type="match status" value="1"/>
</dbReference>
<dbReference type="PANTHER" id="PTHR46796">
    <property type="entry name" value="HTH-TYPE TRANSCRIPTIONAL ACTIVATOR RHAS-RELATED"/>
    <property type="match status" value="1"/>
</dbReference>